<dbReference type="Gene3D" id="1.25.10.10">
    <property type="entry name" value="Leucine-rich Repeat Variant"/>
    <property type="match status" value="2"/>
</dbReference>
<keyword evidence="10" id="KW-1185">Reference proteome</keyword>
<dbReference type="InterPro" id="IPR016024">
    <property type="entry name" value="ARM-type_fold"/>
</dbReference>
<evidence type="ECO:0000256" key="3">
    <source>
        <dbReference type="ARBA" id="ARBA00013840"/>
    </source>
</evidence>
<dbReference type="GO" id="GO:0010008">
    <property type="term" value="C:endosome membrane"/>
    <property type="evidence" value="ECO:0007669"/>
    <property type="project" value="TreeGrafter"/>
</dbReference>
<evidence type="ECO:0000256" key="5">
    <source>
        <dbReference type="ARBA" id="ARBA00023136"/>
    </source>
</evidence>
<name>A0AAW1U199_9CUCU</name>
<evidence type="ECO:0000259" key="8">
    <source>
        <dbReference type="Pfam" id="PF11916"/>
    </source>
</evidence>
<dbReference type="SUPFAM" id="SSF48371">
    <property type="entry name" value="ARM repeat"/>
    <property type="match status" value="1"/>
</dbReference>
<dbReference type="PANTHER" id="PTHR16023:SF0">
    <property type="entry name" value="PROTEIN VAC14 HOMOLOG"/>
    <property type="match status" value="1"/>
</dbReference>
<evidence type="ECO:0000256" key="1">
    <source>
        <dbReference type="ARBA" id="ARBA00004308"/>
    </source>
</evidence>
<evidence type="ECO:0000256" key="2">
    <source>
        <dbReference type="ARBA" id="ARBA00010225"/>
    </source>
</evidence>
<protein>
    <recommendedName>
        <fullName evidence="3">Protein VAC14 homolog</fullName>
    </recommendedName>
</protein>
<dbReference type="Pfam" id="PF12755">
    <property type="entry name" value="Vac14_Fab1_bd"/>
    <property type="match status" value="1"/>
</dbReference>
<evidence type="ECO:0000256" key="4">
    <source>
        <dbReference type="ARBA" id="ARBA00022737"/>
    </source>
</evidence>
<reference evidence="9 10" key="1">
    <citation type="submission" date="2023-03" db="EMBL/GenBank/DDBJ databases">
        <title>Genome insight into feeding habits of ladybird beetles.</title>
        <authorList>
            <person name="Li H.-S."/>
            <person name="Huang Y.-H."/>
            <person name="Pang H."/>
        </authorList>
    </citation>
    <scope>NUCLEOTIDE SEQUENCE [LARGE SCALE GENOMIC DNA]</scope>
    <source>
        <strain evidence="9">SYSU_2023b</strain>
        <tissue evidence="9">Whole body</tissue>
    </source>
</reference>
<dbReference type="EMBL" id="JARQZJ010000042">
    <property type="protein sequence ID" value="KAK9877527.1"/>
    <property type="molecule type" value="Genomic_DNA"/>
</dbReference>
<keyword evidence="5" id="KW-0472">Membrane</keyword>
<dbReference type="GO" id="GO:0006661">
    <property type="term" value="P:phosphatidylinositol biosynthetic process"/>
    <property type="evidence" value="ECO:0007669"/>
    <property type="project" value="InterPro"/>
</dbReference>
<evidence type="ECO:0000313" key="10">
    <source>
        <dbReference type="Proteomes" id="UP001431783"/>
    </source>
</evidence>
<sequence>MSERDYAPLSTACVRALHDKLYDKRKTAALEIEKMVREFANVNNTAQIRRLLKVLGQDFAVSQNPHAKKGGLIGLASIAVALGKDSETYIDELITPILACLSDQDLRVRYYACESLYNVVKIARNAILSHFCPIFNALSKIATDPDQNVKSASELLDRLLKDIVIESNNFDLDSFLPLLRERIASRNSFARQFVITWISVLNMVPNMDLISYLPEILDGLFKILDDPILEVKKMCETTLGEFLRSIKSDSSRVNFQEMINILIVHAQEKNDDLVQFTAITWMKEFVQLSGPQMLPYMSGIFTAVLPCLSYDSDARRMTDIKETATAINYTLMKLLSLQADKSKDAELRPDNGTVDDNIDLSSVVKVLTQFIMHNSIQTKVAVLKWIHDLYIKMPDQMANHIDVLFPALQNTLSDQSDEVVQQCLVVIAEVISSPEHDIPTIKEEKIQNKSLPTKSTYYNKFILSLLNSFRMNHIFLSERGSFVIRQLCVLLNAEDIYRTLAHLLKDEMDLKFVRLMVEHLNMILLTSAELFELRTRLKNLEQKENFALFLCLYDTWCYNAVATVSLCFLTQNYSHACHLIKLFGNLEVTVDFLIEIDKLVQLIESPIFAYLRLELLEVPCNQSLIRALYGLLMLLPQTEAFHTLRTRLNCIPSTKLNSDPIEPTEKKISDTPITDIDEEQLLKTFGEAQNKYTEFKKKIRAIEVNSGNREIINLE</sequence>
<dbReference type="InterPro" id="IPR021841">
    <property type="entry name" value="VAC14_Fig4p-bd"/>
</dbReference>
<evidence type="ECO:0000313" key="9">
    <source>
        <dbReference type="EMBL" id="KAK9877527.1"/>
    </source>
</evidence>
<evidence type="ECO:0000256" key="6">
    <source>
        <dbReference type="ARBA" id="ARBA00045654"/>
    </source>
</evidence>
<comment type="caution">
    <text evidence="9">The sequence shown here is derived from an EMBL/GenBank/DDBJ whole genome shotgun (WGS) entry which is preliminary data.</text>
</comment>
<dbReference type="PANTHER" id="PTHR16023">
    <property type="entry name" value="TAX1 BINDING PROTEIN-RELATED"/>
    <property type="match status" value="1"/>
</dbReference>
<keyword evidence="4" id="KW-0677">Repeat</keyword>
<dbReference type="Pfam" id="PF11916">
    <property type="entry name" value="Vac14_Fig4_bd"/>
    <property type="match status" value="1"/>
</dbReference>
<dbReference type="Proteomes" id="UP001431783">
    <property type="component" value="Unassembled WGS sequence"/>
</dbReference>
<dbReference type="InterPro" id="IPR011989">
    <property type="entry name" value="ARM-like"/>
</dbReference>
<feature type="domain" description="Vacuolar protein 14 C-terminal Fig4-binding" evidence="8">
    <location>
        <begin position="475"/>
        <end position="651"/>
    </location>
</feature>
<comment type="function">
    <text evidence="6">Scaffold protein component of the PI(3,5)P2 regulatory complex which regulates both the synthesis and turnover of phosphatidylinositol 3,5-bisphosphate (PtdIns(3,5)P2). Pentamerizes into a star-shaped structure and nucleates the assembly of the complex. The pentamer binds a single copy each of PIKFYVE and FIG4 and coordinates both PIKfyve kinase activity and FIG4 phosphatase activity, being required to maintain normal levels of phosphatidylinositol 3-phosphate (PtdIns(3)P) and phosphatidylinositol 5-phosphate (PtdIns(5)P). Plays a role in the biogenesis of endosome carrier vesicles (ECV) / multivesicular bodies (MVB) transport intermediates from early endosomes.</text>
</comment>
<evidence type="ECO:0000256" key="7">
    <source>
        <dbReference type="ARBA" id="ARBA00047092"/>
    </source>
</evidence>
<organism evidence="9 10">
    <name type="scientific">Henosepilachna vigintioctopunctata</name>
    <dbReference type="NCBI Taxonomy" id="420089"/>
    <lineage>
        <taxon>Eukaryota</taxon>
        <taxon>Metazoa</taxon>
        <taxon>Ecdysozoa</taxon>
        <taxon>Arthropoda</taxon>
        <taxon>Hexapoda</taxon>
        <taxon>Insecta</taxon>
        <taxon>Pterygota</taxon>
        <taxon>Neoptera</taxon>
        <taxon>Endopterygota</taxon>
        <taxon>Coleoptera</taxon>
        <taxon>Polyphaga</taxon>
        <taxon>Cucujiformia</taxon>
        <taxon>Coccinelloidea</taxon>
        <taxon>Coccinellidae</taxon>
        <taxon>Epilachninae</taxon>
        <taxon>Epilachnini</taxon>
        <taxon>Henosepilachna</taxon>
    </lineage>
</organism>
<dbReference type="AlphaFoldDB" id="A0AAW1U199"/>
<comment type="subcellular location">
    <subcellularLocation>
        <location evidence="1">Endomembrane system</location>
    </subcellularLocation>
</comment>
<dbReference type="GO" id="GO:0070772">
    <property type="term" value="C:PAS complex"/>
    <property type="evidence" value="ECO:0007669"/>
    <property type="project" value="InterPro"/>
</dbReference>
<comment type="subunit">
    <text evidence="7">Forms pentamers. Component of the PI(3,5)P2 regulatory complex/PAS complex, at least composed of PIKFYVE, FIG4 and VAC14. VAC14 nucleates the assembly of the complex and serves as a scaffold by pentamerizing into a star-shaped structure, which can bind a single copy each of PIKFYVE and FIG4 and coordinates their activities. Interacts with NOS1.</text>
</comment>
<comment type="similarity">
    <text evidence="2">Belongs to the VAC14 family.</text>
</comment>
<proteinExistence type="inferred from homology"/>
<dbReference type="InterPro" id="IPR026825">
    <property type="entry name" value="Vac14"/>
</dbReference>
<accession>A0AAW1U199</accession>
<gene>
    <name evidence="9" type="ORF">WA026_018634</name>
</gene>